<gene>
    <name evidence="3" type="ordered locus">Hoch_5161</name>
</gene>
<name>D0LWJ9_HALO1</name>
<proteinExistence type="predicted"/>
<keyword evidence="4" id="KW-1185">Reference proteome</keyword>
<evidence type="ECO:0000259" key="2">
    <source>
        <dbReference type="Pfam" id="PF14522"/>
    </source>
</evidence>
<dbReference type="OrthoDB" id="5427780at2"/>
<organism evidence="3 4">
    <name type="scientific">Haliangium ochraceum (strain DSM 14365 / JCM 11303 / SMP-2)</name>
    <dbReference type="NCBI Taxonomy" id="502025"/>
    <lineage>
        <taxon>Bacteria</taxon>
        <taxon>Pseudomonadati</taxon>
        <taxon>Myxococcota</taxon>
        <taxon>Polyangia</taxon>
        <taxon>Haliangiales</taxon>
        <taxon>Kofleriaceae</taxon>
        <taxon>Haliangium</taxon>
    </lineage>
</organism>
<dbReference type="KEGG" id="hoh:Hoch_5161"/>
<feature type="domain" description="Cytochrome c7-like" evidence="2">
    <location>
        <begin position="260"/>
        <end position="327"/>
    </location>
</feature>
<keyword evidence="1" id="KW-0732">Signal</keyword>
<dbReference type="EMBL" id="CP001804">
    <property type="protein sequence ID" value="ACY17649.1"/>
    <property type="molecule type" value="Genomic_DNA"/>
</dbReference>
<dbReference type="Gene3D" id="3.90.10.10">
    <property type="entry name" value="Cytochrome C3"/>
    <property type="match status" value="7"/>
</dbReference>
<dbReference type="InterPro" id="IPR029467">
    <property type="entry name" value="Cyt_c7-like"/>
</dbReference>
<dbReference type="PANTHER" id="PTHR35038:SF6">
    <property type="entry name" value="SURFACE LOCALIZED DECAHEME CYTOCHROME C LIPOPROTEIN"/>
    <property type="match status" value="1"/>
</dbReference>
<evidence type="ECO:0000256" key="1">
    <source>
        <dbReference type="ARBA" id="ARBA00022729"/>
    </source>
</evidence>
<dbReference type="PANTHER" id="PTHR35038">
    <property type="entry name" value="DISSIMILATORY SULFITE REDUCTASE SIRA"/>
    <property type="match status" value="1"/>
</dbReference>
<dbReference type="SUPFAM" id="SSF48695">
    <property type="entry name" value="Multiheme cytochromes"/>
    <property type="match status" value="3"/>
</dbReference>
<feature type="domain" description="Cytochrome c7-like" evidence="2">
    <location>
        <begin position="190"/>
        <end position="258"/>
    </location>
</feature>
<evidence type="ECO:0000313" key="4">
    <source>
        <dbReference type="Proteomes" id="UP000001880"/>
    </source>
</evidence>
<dbReference type="AlphaFoldDB" id="D0LWJ9"/>
<sequence>MPARTKVAPDRVPRATRRPLGVLVAVLGLLLLYAPLAHAQQDFFESSPGPLSESHASIDGQDNCNECHNNGRELSKDKCLNCHDHNDLRTRIRAGEGFHASRKVGNKPCESCHLEHKGRNYDLRGWNSVGGEKNFDHDLTGWPLKGKHATIDCSRCHKRTNRQGLRLYLEEAEHCGDCHKDDQPHGFVRMDKLDCARCHTESLWKPAKRKMQFNHNNPKDADMPLLGSHADVTCGKCHPGSRFNLQFKDPAACQNCHKSPHEGHLFGSRDCTKCHSPLFRTLDQHQFEHGRETRFSLTGGHAKAKCYDCHTKRLGKRKPKRECETCHAEDNRHGNRFKAFGNPPKCAVCHAASRQWTPDIIFDHDKRTKFALTGKHARTECRSCHRGKQPSEFERFDPKTVGCMGCHAHKNVHEGEFQDNQCLGCHKMAGVRQINEESVELYHGPESRFPLTQKHDGVACEKCHLNDVYKNTPIECGARCHEDRLHKGTLGDYCRRCHDGGLWDAVAFDHTEDTEYPLEGLHQVVPDCASCHPARDYASTPTDCASSGCHASDDAHNGKLGNRCDTCHQVTGSNIFNHNTMSAFKLDGAHLDARCSECHASIEFKPQPSNCFGCHPEPDVHKGQYGTQCETCHSTADWRDIQALHDVGDFSLQGSHDRLPCVDCHMDNRPLAGAGNLCINCHRQDDIHSNSLSPRCGECHSQWSFAPARFDHSNVGCFLTGTHRIMPCYDCHKTGSFGALDGSCESCHIDTALRVGDSVVPGHSGLTGCGTCHNPNSWNGAQGTNALGGNSICR</sequence>
<dbReference type="GO" id="GO:0016491">
    <property type="term" value="F:oxidoreductase activity"/>
    <property type="evidence" value="ECO:0007669"/>
    <property type="project" value="TreeGrafter"/>
</dbReference>
<dbReference type="RefSeq" id="WP_012830241.1">
    <property type="nucleotide sequence ID" value="NC_013440.1"/>
</dbReference>
<dbReference type="eggNOG" id="COG0484">
    <property type="taxonomic scope" value="Bacteria"/>
</dbReference>
<dbReference type="Pfam" id="PF14522">
    <property type="entry name" value="Cytochrome_C7"/>
    <property type="match status" value="2"/>
</dbReference>
<evidence type="ECO:0000313" key="3">
    <source>
        <dbReference type="EMBL" id="ACY17649.1"/>
    </source>
</evidence>
<dbReference type="InterPro" id="IPR036280">
    <property type="entry name" value="Multihaem_cyt_sf"/>
</dbReference>
<dbReference type="Proteomes" id="UP000001880">
    <property type="component" value="Chromosome"/>
</dbReference>
<accession>D0LWJ9</accession>
<reference evidence="3 4" key="1">
    <citation type="journal article" date="2010" name="Stand. Genomic Sci.">
        <title>Complete genome sequence of Haliangium ochraceum type strain (SMP-2).</title>
        <authorList>
            <consortium name="US DOE Joint Genome Institute (JGI-PGF)"/>
            <person name="Ivanova N."/>
            <person name="Daum C."/>
            <person name="Lang E."/>
            <person name="Abt B."/>
            <person name="Kopitz M."/>
            <person name="Saunders E."/>
            <person name="Lapidus A."/>
            <person name="Lucas S."/>
            <person name="Glavina Del Rio T."/>
            <person name="Nolan M."/>
            <person name="Tice H."/>
            <person name="Copeland A."/>
            <person name="Cheng J.F."/>
            <person name="Chen F."/>
            <person name="Bruce D."/>
            <person name="Goodwin L."/>
            <person name="Pitluck S."/>
            <person name="Mavromatis K."/>
            <person name="Pati A."/>
            <person name="Mikhailova N."/>
            <person name="Chen A."/>
            <person name="Palaniappan K."/>
            <person name="Land M."/>
            <person name="Hauser L."/>
            <person name="Chang Y.J."/>
            <person name="Jeffries C.D."/>
            <person name="Detter J.C."/>
            <person name="Brettin T."/>
            <person name="Rohde M."/>
            <person name="Goker M."/>
            <person name="Bristow J."/>
            <person name="Markowitz V."/>
            <person name="Eisen J.A."/>
            <person name="Hugenholtz P."/>
            <person name="Kyrpides N.C."/>
            <person name="Klenk H.P."/>
        </authorList>
    </citation>
    <scope>NUCLEOTIDE SEQUENCE [LARGE SCALE GENOMIC DNA]</scope>
    <source>
        <strain evidence="4">DSM 14365 / CIP 107738 / JCM 11303 / AJ 13395 / SMP-2</strain>
    </source>
</reference>
<protein>
    <recommendedName>
        <fullName evidence="2">Cytochrome c7-like domain-containing protein</fullName>
    </recommendedName>
</protein>
<dbReference type="STRING" id="502025.Hoch_5161"/>
<dbReference type="InterPro" id="IPR051829">
    <property type="entry name" value="Multiheme_Cytochr_ET"/>
</dbReference>
<dbReference type="HOGENOM" id="CLU_019599_0_0_7"/>